<dbReference type="Gene3D" id="3.90.190.20">
    <property type="entry name" value="Mur ligase, C-terminal domain"/>
    <property type="match status" value="1"/>
</dbReference>
<dbReference type="AlphaFoldDB" id="A0A4U0WLE2"/>
<dbReference type="NCBIfam" id="TIGR01499">
    <property type="entry name" value="folC"/>
    <property type="match status" value="1"/>
</dbReference>
<dbReference type="GO" id="GO:0005829">
    <property type="term" value="C:cytosol"/>
    <property type="evidence" value="ECO:0007669"/>
    <property type="project" value="TreeGrafter"/>
</dbReference>
<keyword evidence="7" id="KW-0547">Nucleotide-binding</keyword>
<name>A0A4U0WLE2_9PEZI</name>
<evidence type="ECO:0000256" key="7">
    <source>
        <dbReference type="ARBA" id="ARBA00022741"/>
    </source>
</evidence>
<dbReference type="InterPro" id="IPR036565">
    <property type="entry name" value="Mur-like_cat_sf"/>
</dbReference>
<sequence length="540" mass="58647">MLHLILLYHKQEHVFFVAHTCTYTSTDHEYNARESALEIIDGRKRARRPVVASSKTDSPSLSPSAGSGSGTPGLRGTPSLVGMAEWLLQIGHSAADVNALNIIHIAGTKGKGSTCAFTESFLRAHGQRTGYPAKTGLYTSPHLIHPEERIRLDGTPIDRSRFVQYFFEIYDRLPQLHSPYNPSKEPVQRGPRNLQLYALLAFHAFIRERVDVAIFETHSGGEYDATNVVQKPLVTVITTLGMDHVATLGPRMENIAWHKAGIFKSGAVALSTVQDDDGEGTVERVLRERAGAKGEVVRCVAEDERLPAEARQLEPRVLRKNASLALAAAEAWLDARSVRGELSAEGIRNGVEQWSWPGRFQVVHDARDSGCMWYLDAAHNDMSVAIAAQWFAAETAATSNASACSPSSSSSSPPGSGGEGAKILIFSHINELRDSAALLRGLAKALRDCGAGMGHVIFTSYATRASDKGEATGRSVEGEELLHETWRRCQPGTQVWDEPSIEDAIERARKIAKESADCTGHVLITGSQHLVGPALGILQP</sequence>
<organism evidence="14 15">
    <name type="scientific">Friedmanniomyces simplex</name>
    <dbReference type="NCBI Taxonomy" id="329884"/>
    <lineage>
        <taxon>Eukaryota</taxon>
        <taxon>Fungi</taxon>
        <taxon>Dikarya</taxon>
        <taxon>Ascomycota</taxon>
        <taxon>Pezizomycotina</taxon>
        <taxon>Dothideomycetes</taxon>
        <taxon>Dothideomycetidae</taxon>
        <taxon>Mycosphaerellales</taxon>
        <taxon>Teratosphaeriaceae</taxon>
        <taxon>Friedmanniomyces</taxon>
    </lineage>
</organism>
<evidence type="ECO:0000313" key="15">
    <source>
        <dbReference type="Proteomes" id="UP000309340"/>
    </source>
</evidence>
<keyword evidence="9" id="KW-0460">Magnesium</keyword>
<evidence type="ECO:0000313" key="14">
    <source>
        <dbReference type="EMBL" id="TKA63940.1"/>
    </source>
</evidence>
<evidence type="ECO:0000256" key="5">
    <source>
        <dbReference type="ARBA" id="ARBA00022598"/>
    </source>
</evidence>
<accession>A0A4U0WLE2</accession>
<dbReference type="InterPro" id="IPR036615">
    <property type="entry name" value="Mur_ligase_C_dom_sf"/>
</dbReference>
<dbReference type="Gene3D" id="3.40.1190.10">
    <property type="entry name" value="Mur-like, catalytic domain"/>
    <property type="match status" value="1"/>
</dbReference>
<dbReference type="InterPro" id="IPR001645">
    <property type="entry name" value="Folylpolyglutamate_synth"/>
</dbReference>
<dbReference type="EMBL" id="NAJQ01000891">
    <property type="protein sequence ID" value="TKA63940.1"/>
    <property type="molecule type" value="Genomic_DNA"/>
</dbReference>
<dbReference type="GO" id="GO:0005739">
    <property type="term" value="C:mitochondrion"/>
    <property type="evidence" value="ECO:0007669"/>
    <property type="project" value="TreeGrafter"/>
</dbReference>
<feature type="region of interest" description="Disordered" evidence="13">
    <location>
        <begin position="48"/>
        <end position="74"/>
    </location>
</feature>
<evidence type="ECO:0000256" key="6">
    <source>
        <dbReference type="ARBA" id="ARBA00022723"/>
    </source>
</evidence>
<evidence type="ECO:0000256" key="3">
    <source>
        <dbReference type="ARBA" id="ARBA00013025"/>
    </source>
</evidence>
<evidence type="ECO:0000256" key="13">
    <source>
        <dbReference type="SAM" id="MobiDB-lite"/>
    </source>
</evidence>
<dbReference type="Proteomes" id="UP000309340">
    <property type="component" value="Unassembled WGS sequence"/>
</dbReference>
<comment type="catalytic activity">
    <reaction evidence="12">
        <text>(6S)-5,6,7,8-tetrahydrofolyl-(gamma-L-Glu)(n) + L-glutamate + ATP = (6S)-5,6,7,8-tetrahydrofolyl-(gamma-L-Glu)(n+1) + ADP + phosphate + H(+)</text>
        <dbReference type="Rhea" id="RHEA:10580"/>
        <dbReference type="Rhea" id="RHEA-COMP:14738"/>
        <dbReference type="Rhea" id="RHEA-COMP:14740"/>
        <dbReference type="ChEBI" id="CHEBI:15378"/>
        <dbReference type="ChEBI" id="CHEBI:29985"/>
        <dbReference type="ChEBI" id="CHEBI:30616"/>
        <dbReference type="ChEBI" id="CHEBI:43474"/>
        <dbReference type="ChEBI" id="CHEBI:141005"/>
        <dbReference type="ChEBI" id="CHEBI:456216"/>
        <dbReference type="EC" id="6.3.2.17"/>
    </reaction>
</comment>
<dbReference type="SUPFAM" id="SSF53623">
    <property type="entry name" value="MurD-like peptide ligases, catalytic domain"/>
    <property type="match status" value="1"/>
</dbReference>
<dbReference type="GO" id="GO:0005524">
    <property type="term" value="F:ATP binding"/>
    <property type="evidence" value="ECO:0007669"/>
    <property type="project" value="UniProtKB-KW"/>
</dbReference>
<evidence type="ECO:0000256" key="2">
    <source>
        <dbReference type="ARBA" id="ARBA00008276"/>
    </source>
</evidence>
<evidence type="ECO:0000256" key="12">
    <source>
        <dbReference type="ARBA" id="ARBA00047493"/>
    </source>
</evidence>
<dbReference type="GO" id="GO:0004326">
    <property type="term" value="F:tetrahydrofolylpolyglutamate synthase activity"/>
    <property type="evidence" value="ECO:0007669"/>
    <property type="project" value="UniProtKB-EC"/>
</dbReference>
<keyword evidence="6" id="KW-0479">Metal-binding</keyword>
<dbReference type="OrthoDB" id="5212574at2759"/>
<feature type="compositionally biased region" description="Low complexity" evidence="13">
    <location>
        <begin position="53"/>
        <end position="66"/>
    </location>
</feature>
<dbReference type="SUPFAM" id="SSF53244">
    <property type="entry name" value="MurD-like peptide ligases, peptide-binding domain"/>
    <property type="match status" value="1"/>
</dbReference>
<dbReference type="EC" id="6.3.2.17" evidence="3"/>
<dbReference type="GO" id="GO:0046872">
    <property type="term" value="F:metal ion binding"/>
    <property type="evidence" value="ECO:0007669"/>
    <property type="project" value="UniProtKB-KW"/>
</dbReference>
<protein>
    <recommendedName>
        <fullName evidence="3">tetrahydrofolate synthase</fullName>
        <ecNumber evidence="3">6.3.2.17</ecNumber>
    </recommendedName>
    <alternativeName>
        <fullName evidence="11">Folylpoly-gamma-glutamate synthetase</fullName>
    </alternativeName>
    <alternativeName>
        <fullName evidence="10">Tetrahydrofolylpolyglutamate synthase</fullName>
    </alternativeName>
</protein>
<comment type="caution">
    <text evidence="14">The sequence shown here is derived from an EMBL/GenBank/DDBJ whole genome shotgun (WGS) entry which is preliminary data.</text>
</comment>
<comment type="pathway">
    <text evidence="1">Cofactor biosynthesis; tetrahydrofolylpolyglutamate biosynthesis.</text>
</comment>
<comment type="similarity">
    <text evidence="2">Belongs to the folylpolyglutamate synthase family.</text>
</comment>
<keyword evidence="8" id="KW-0067">ATP-binding</keyword>
<dbReference type="UniPathway" id="UPA00850"/>
<dbReference type="GO" id="GO:0006730">
    <property type="term" value="P:one-carbon metabolic process"/>
    <property type="evidence" value="ECO:0007669"/>
    <property type="project" value="UniProtKB-KW"/>
</dbReference>
<keyword evidence="4" id="KW-0554">One-carbon metabolism</keyword>
<evidence type="ECO:0000256" key="10">
    <source>
        <dbReference type="ARBA" id="ARBA00030592"/>
    </source>
</evidence>
<evidence type="ECO:0000256" key="1">
    <source>
        <dbReference type="ARBA" id="ARBA00005150"/>
    </source>
</evidence>
<evidence type="ECO:0000256" key="11">
    <source>
        <dbReference type="ARBA" id="ARBA00030876"/>
    </source>
</evidence>
<dbReference type="STRING" id="329884.A0A4U0WLE2"/>
<gene>
    <name evidence="14" type="ORF">B0A55_10678</name>
</gene>
<dbReference type="PANTHER" id="PTHR11136">
    <property type="entry name" value="FOLYLPOLYGLUTAMATE SYNTHASE-RELATED"/>
    <property type="match status" value="1"/>
</dbReference>
<evidence type="ECO:0000256" key="4">
    <source>
        <dbReference type="ARBA" id="ARBA00022563"/>
    </source>
</evidence>
<dbReference type="PANTHER" id="PTHR11136:SF5">
    <property type="entry name" value="FOLYLPOLYGLUTAMATE SYNTHASE, MITOCHONDRIAL"/>
    <property type="match status" value="1"/>
</dbReference>
<proteinExistence type="inferred from homology"/>
<keyword evidence="5" id="KW-0436">Ligase</keyword>
<reference evidence="14 15" key="1">
    <citation type="submission" date="2017-03" db="EMBL/GenBank/DDBJ databases">
        <title>Genomes of endolithic fungi from Antarctica.</title>
        <authorList>
            <person name="Coleine C."/>
            <person name="Masonjones S."/>
            <person name="Stajich J.E."/>
        </authorList>
    </citation>
    <scope>NUCLEOTIDE SEQUENCE [LARGE SCALE GENOMIC DNA]</scope>
    <source>
        <strain evidence="14 15">CCFEE 5184</strain>
    </source>
</reference>
<keyword evidence="15" id="KW-1185">Reference proteome</keyword>
<evidence type="ECO:0000256" key="8">
    <source>
        <dbReference type="ARBA" id="ARBA00022840"/>
    </source>
</evidence>
<evidence type="ECO:0000256" key="9">
    <source>
        <dbReference type="ARBA" id="ARBA00022842"/>
    </source>
</evidence>